<protein>
    <submittedName>
        <fullName evidence="2">Amidohydrolase family protein</fullName>
    </submittedName>
</protein>
<dbReference type="SUPFAM" id="SSF51338">
    <property type="entry name" value="Composite domain of metallo-dependent hydrolases"/>
    <property type="match status" value="1"/>
</dbReference>
<comment type="caution">
    <text evidence="2">The sequence shown here is derived from an EMBL/GenBank/DDBJ whole genome shotgun (WGS) entry which is preliminary data.</text>
</comment>
<evidence type="ECO:0000313" key="3">
    <source>
        <dbReference type="Proteomes" id="UP000824250"/>
    </source>
</evidence>
<dbReference type="CDD" id="cd01299">
    <property type="entry name" value="Met_dep_hydrolase_A"/>
    <property type="match status" value="1"/>
</dbReference>
<feature type="domain" description="Amidohydrolase-related" evidence="1">
    <location>
        <begin position="52"/>
        <end position="388"/>
    </location>
</feature>
<dbReference type="Gene3D" id="3.20.20.140">
    <property type="entry name" value="Metal-dependent hydrolases"/>
    <property type="match status" value="1"/>
</dbReference>
<dbReference type="SUPFAM" id="SSF51556">
    <property type="entry name" value="Metallo-dependent hydrolases"/>
    <property type="match status" value="1"/>
</dbReference>
<proteinExistence type="predicted"/>
<reference evidence="2" key="1">
    <citation type="submission" date="2020-10" db="EMBL/GenBank/DDBJ databases">
        <authorList>
            <person name="Gilroy R."/>
        </authorList>
    </citation>
    <scope>NUCLEOTIDE SEQUENCE</scope>
    <source>
        <strain evidence="2">CHK180-2868</strain>
    </source>
</reference>
<evidence type="ECO:0000313" key="2">
    <source>
        <dbReference type="EMBL" id="HIR04928.1"/>
    </source>
</evidence>
<dbReference type="InterPro" id="IPR051781">
    <property type="entry name" value="Metallo-dep_Hydrolase"/>
</dbReference>
<dbReference type="GO" id="GO:0016810">
    <property type="term" value="F:hydrolase activity, acting on carbon-nitrogen (but not peptide) bonds"/>
    <property type="evidence" value="ECO:0007669"/>
    <property type="project" value="InterPro"/>
</dbReference>
<dbReference type="Pfam" id="PF01979">
    <property type="entry name" value="Amidohydro_1"/>
    <property type="match status" value="1"/>
</dbReference>
<reference evidence="2" key="2">
    <citation type="journal article" date="2021" name="PeerJ">
        <title>Extensive microbial diversity within the chicken gut microbiome revealed by metagenomics and culture.</title>
        <authorList>
            <person name="Gilroy R."/>
            <person name="Ravi A."/>
            <person name="Getino M."/>
            <person name="Pursley I."/>
            <person name="Horton D.L."/>
            <person name="Alikhan N.F."/>
            <person name="Baker D."/>
            <person name="Gharbi K."/>
            <person name="Hall N."/>
            <person name="Watson M."/>
            <person name="Adriaenssens E.M."/>
            <person name="Foster-Nyarko E."/>
            <person name="Jarju S."/>
            <person name="Secka A."/>
            <person name="Antonio M."/>
            <person name="Oren A."/>
            <person name="Chaudhuri R.R."/>
            <person name="La Ragione R."/>
            <person name="Hildebrand F."/>
            <person name="Pallen M.J."/>
        </authorList>
    </citation>
    <scope>NUCLEOTIDE SEQUENCE</scope>
    <source>
        <strain evidence="2">CHK180-2868</strain>
    </source>
</reference>
<dbReference type="Gene3D" id="2.30.40.10">
    <property type="entry name" value="Urease, subunit C, domain 1"/>
    <property type="match status" value="1"/>
</dbReference>
<dbReference type="PANTHER" id="PTHR43135:SF3">
    <property type="entry name" value="ALPHA-D-RIBOSE 1-METHYLPHOSPHONATE 5-TRIPHOSPHATE DIPHOSPHATASE"/>
    <property type="match status" value="1"/>
</dbReference>
<dbReference type="InterPro" id="IPR006680">
    <property type="entry name" value="Amidohydro-rel"/>
</dbReference>
<organism evidence="2 3">
    <name type="scientific">Candidatus Copromonas faecavium</name>
    <name type="common">nom. illeg.</name>
    <dbReference type="NCBI Taxonomy" id="2840740"/>
    <lineage>
        <taxon>Bacteria</taxon>
        <taxon>Bacillati</taxon>
        <taxon>Bacillota</taxon>
        <taxon>Clostridia</taxon>
        <taxon>Lachnospirales</taxon>
        <taxon>Lachnospiraceae</taxon>
        <taxon>Candidatus Copromonas (nom. illeg.)</taxon>
    </lineage>
</organism>
<name>A0A9D1A4Y8_9FIRM</name>
<dbReference type="InterPro" id="IPR011059">
    <property type="entry name" value="Metal-dep_hydrolase_composite"/>
</dbReference>
<gene>
    <name evidence="2" type="ORF">IAB28_03055</name>
</gene>
<dbReference type="InterPro" id="IPR057744">
    <property type="entry name" value="OTAase-like"/>
</dbReference>
<accession>A0A9D1A4Y8</accession>
<dbReference type="Proteomes" id="UP000824250">
    <property type="component" value="Unassembled WGS sequence"/>
</dbReference>
<evidence type="ECO:0000259" key="1">
    <source>
        <dbReference type="Pfam" id="PF01979"/>
    </source>
</evidence>
<dbReference type="InterPro" id="IPR032466">
    <property type="entry name" value="Metal_Hydrolase"/>
</dbReference>
<dbReference type="EMBL" id="DVGC01000014">
    <property type="protein sequence ID" value="HIR04928.1"/>
    <property type="molecule type" value="Genomic_DNA"/>
</dbReference>
<dbReference type="PANTHER" id="PTHR43135">
    <property type="entry name" value="ALPHA-D-RIBOSE 1-METHYLPHOSPHONATE 5-TRIPHOSPHATE DIPHOSPHATASE"/>
    <property type="match status" value="1"/>
</dbReference>
<dbReference type="AlphaFoldDB" id="A0A9D1A4Y8"/>
<sequence length="393" mass="43612">MSEKWIKTNVVDVENGVLNQNWWVQIQDEKIGYVGPDAPEETAETEDRTGFYMMPGIIDCHVHILMDMDGSDPIASMVNVGTEELVFRAMENLKRLLYQGITCFRDMGGHNFTDIKIRDAVNSGRIEGPEMKASGHMISMTGGHAWIAARECDGVDEVVKAVREQVKNGADIIKIMATGGYHTPGCAPGSEQFSREEILAMVTEAHRLNKKVTAHAQGVQAIRYCVDAGIDCIEHGDFLVDAPEVIDQIVEKGIFVVPTICTRIKVLENAIKSGAPQSKIDRMRLGERHIDSFRLMMEKGVKLANGTDTGIQNDSLYEMELMERYGMKTAEVLKTATINSAKCLGIDEQYGSIETGKYADLILMKENPLEHATAARKVEEVYKKGRRVKGGQK</sequence>